<dbReference type="InterPro" id="IPR011032">
    <property type="entry name" value="GroES-like_sf"/>
</dbReference>
<dbReference type="GO" id="GO:0016491">
    <property type="term" value="F:oxidoreductase activity"/>
    <property type="evidence" value="ECO:0007669"/>
    <property type="project" value="InterPro"/>
</dbReference>
<dbReference type="AlphaFoldDB" id="A0AAN9HAR0"/>
<dbReference type="PANTHER" id="PTHR44461:SF1">
    <property type="entry name" value="QUINONE OXIDOREDUCTASE-LIKE PROTEIN 1"/>
    <property type="match status" value="1"/>
</dbReference>
<reference evidence="2 3" key="1">
    <citation type="submission" date="2024-02" db="EMBL/GenBank/DDBJ databases">
        <title>Chromosome-level genome assembly of the Eurasian Minnow (Phoxinus phoxinus).</title>
        <authorList>
            <person name="Oriowo T.O."/>
            <person name="Martin S."/>
            <person name="Stange M."/>
            <person name="Chrysostomakis Y."/>
            <person name="Brown T."/>
            <person name="Winkler S."/>
            <person name="Kukowka S."/>
            <person name="Myers E.W."/>
            <person name="Bohne A."/>
        </authorList>
    </citation>
    <scope>NUCLEOTIDE SEQUENCE [LARGE SCALE GENOMIC DNA]</scope>
    <source>
        <strain evidence="2">ZFMK-TIS-60720</strain>
        <tissue evidence="2">Whole Organism</tissue>
    </source>
</reference>
<dbReference type="CDD" id="cd05195">
    <property type="entry name" value="enoyl_red"/>
    <property type="match status" value="1"/>
</dbReference>
<dbReference type="EMBL" id="JAYKXH010000006">
    <property type="protein sequence ID" value="KAK7165890.1"/>
    <property type="molecule type" value="Genomic_DNA"/>
</dbReference>
<protein>
    <recommendedName>
        <fullName evidence="1">Enoyl reductase (ER) domain-containing protein</fullName>
    </recommendedName>
</protein>
<organism evidence="2 3">
    <name type="scientific">Phoxinus phoxinus</name>
    <name type="common">Eurasian minnow</name>
    <dbReference type="NCBI Taxonomy" id="58324"/>
    <lineage>
        <taxon>Eukaryota</taxon>
        <taxon>Metazoa</taxon>
        <taxon>Chordata</taxon>
        <taxon>Craniata</taxon>
        <taxon>Vertebrata</taxon>
        <taxon>Euteleostomi</taxon>
        <taxon>Actinopterygii</taxon>
        <taxon>Neopterygii</taxon>
        <taxon>Teleostei</taxon>
        <taxon>Ostariophysi</taxon>
        <taxon>Cypriniformes</taxon>
        <taxon>Leuciscidae</taxon>
        <taxon>Phoxininae</taxon>
        <taxon>Phoxinus</taxon>
    </lineage>
</organism>
<evidence type="ECO:0000313" key="3">
    <source>
        <dbReference type="Proteomes" id="UP001364617"/>
    </source>
</evidence>
<dbReference type="SMART" id="SM00829">
    <property type="entry name" value="PKS_ER"/>
    <property type="match status" value="1"/>
</dbReference>
<gene>
    <name evidence="2" type="ORF">R3I93_005849</name>
</gene>
<dbReference type="Gene3D" id="3.90.180.10">
    <property type="entry name" value="Medium-chain alcohol dehydrogenases, catalytic domain"/>
    <property type="match status" value="1"/>
</dbReference>
<name>A0AAN9HAR0_9TELE</name>
<dbReference type="Proteomes" id="UP001364617">
    <property type="component" value="Unassembled WGS sequence"/>
</dbReference>
<keyword evidence="3" id="KW-1185">Reference proteome</keyword>
<dbReference type="InterPro" id="IPR042633">
    <property type="entry name" value="CRYZL1"/>
</dbReference>
<dbReference type="InterPro" id="IPR013154">
    <property type="entry name" value="ADH-like_N"/>
</dbReference>
<dbReference type="SUPFAM" id="SSF51735">
    <property type="entry name" value="NAD(P)-binding Rossmann-fold domains"/>
    <property type="match status" value="1"/>
</dbReference>
<feature type="domain" description="Enoyl reductase (ER)" evidence="1">
    <location>
        <begin position="10"/>
        <end position="344"/>
    </location>
</feature>
<evidence type="ECO:0000259" key="1">
    <source>
        <dbReference type="SMART" id="SM00829"/>
    </source>
</evidence>
<proteinExistence type="predicted"/>
<dbReference type="PANTHER" id="PTHR44461">
    <property type="entry name" value="QUINONE OXIDOREDUCTASE-LIKE PROTEIN 1"/>
    <property type="match status" value="1"/>
</dbReference>
<dbReference type="InterPro" id="IPR036291">
    <property type="entry name" value="NAD(P)-bd_dom_sf"/>
</dbReference>
<dbReference type="SUPFAM" id="SSF50129">
    <property type="entry name" value="GroES-like"/>
    <property type="match status" value="1"/>
</dbReference>
<comment type="caution">
    <text evidence="2">The sequence shown here is derived from an EMBL/GenBank/DDBJ whole genome shotgun (WGS) entry which is preliminary data.</text>
</comment>
<dbReference type="Pfam" id="PF08240">
    <property type="entry name" value="ADH_N"/>
    <property type="match status" value="1"/>
</dbReference>
<accession>A0AAN9HAR0</accession>
<evidence type="ECO:0000313" key="2">
    <source>
        <dbReference type="EMBL" id="KAK7165890.1"/>
    </source>
</evidence>
<sequence length="346" mass="38458">MKGLYCKPSGDQGDVKFVLQETNAPTNIGSHQVKVQVKICALSPVDFKLYEDLRLESEHVPVGREITGVVLQVGPKVTFFQPDDEVVGILPLDAEQSGLCSVVLIDEYNLVQKPEKVSWFEAAAVIKDGLRAYTALHTLARMAAGQTVLVLDGAGPFGVLAIQLAHYHGVKVLATALSPDDQKFLEELRPSVARVIRVWDSKENLVDSCLEETGGLGVDIIIDSGVRDYEEEAETQIHRPHKHDLLTLLSVGGHWVTTEQHLQLDPPDSHILFLKAASLSFLNDEVWTTSRAKQGRYLHILKDVMDKLSTGTFRPQLEQPVPLYEATVSMEMVQRKQTRKRIVVKL</sequence>
<dbReference type="InterPro" id="IPR020843">
    <property type="entry name" value="ER"/>
</dbReference>